<dbReference type="Proteomes" id="UP001266305">
    <property type="component" value="Unassembled WGS sequence"/>
</dbReference>
<feature type="compositionally biased region" description="Low complexity" evidence="1">
    <location>
        <begin position="27"/>
        <end position="39"/>
    </location>
</feature>
<sequence>LPSGGRQRRLHARAGPNARLRSASDLRGVAAGASPASAARARRGARARRAAVTWRGPCRYVTGRASRRAGRDG</sequence>
<evidence type="ECO:0000313" key="2">
    <source>
        <dbReference type="EMBL" id="KAK2105881.1"/>
    </source>
</evidence>
<evidence type="ECO:0000313" key="3">
    <source>
        <dbReference type="Proteomes" id="UP001266305"/>
    </source>
</evidence>
<keyword evidence="3" id="KW-1185">Reference proteome</keyword>
<dbReference type="EMBL" id="JASSZA010000007">
    <property type="protein sequence ID" value="KAK2105881.1"/>
    <property type="molecule type" value="Genomic_DNA"/>
</dbReference>
<reference evidence="2 3" key="1">
    <citation type="submission" date="2023-05" db="EMBL/GenBank/DDBJ databases">
        <title>B98-5 Cell Line De Novo Hybrid Assembly: An Optical Mapping Approach.</title>
        <authorList>
            <person name="Kananen K."/>
            <person name="Auerbach J.A."/>
            <person name="Kautto E."/>
            <person name="Blachly J.S."/>
        </authorList>
    </citation>
    <scope>NUCLEOTIDE SEQUENCE [LARGE SCALE GENOMIC DNA]</scope>
    <source>
        <strain evidence="2">B95-8</strain>
        <tissue evidence="2">Cell line</tissue>
    </source>
</reference>
<comment type="caution">
    <text evidence="2">The sequence shown here is derived from an EMBL/GenBank/DDBJ whole genome shotgun (WGS) entry which is preliminary data.</text>
</comment>
<feature type="compositionally biased region" description="Basic residues" evidence="1">
    <location>
        <begin position="40"/>
        <end position="49"/>
    </location>
</feature>
<gene>
    <name evidence="2" type="ORF">P7K49_015395</name>
</gene>
<feature type="compositionally biased region" description="Basic residues" evidence="1">
    <location>
        <begin position="1"/>
        <end position="12"/>
    </location>
</feature>
<accession>A0ABQ9V952</accession>
<protein>
    <submittedName>
        <fullName evidence="2">Uncharacterized protein</fullName>
    </submittedName>
</protein>
<feature type="non-terminal residue" evidence="2">
    <location>
        <position position="73"/>
    </location>
</feature>
<feature type="non-terminal residue" evidence="2">
    <location>
        <position position="1"/>
    </location>
</feature>
<feature type="region of interest" description="Disordered" evidence="1">
    <location>
        <begin position="1"/>
        <end position="50"/>
    </location>
</feature>
<proteinExistence type="predicted"/>
<evidence type="ECO:0000256" key="1">
    <source>
        <dbReference type="SAM" id="MobiDB-lite"/>
    </source>
</evidence>
<name>A0ABQ9V952_SAGOE</name>
<organism evidence="2 3">
    <name type="scientific">Saguinus oedipus</name>
    <name type="common">Cotton-top tamarin</name>
    <name type="synonym">Oedipomidas oedipus</name>
    <dbReference type="NCBI Taxonomy" id="9490"/>
    <lineage>
        <taxon>Eukaryota</taxon>
        <taxon>Metazoa</taxon>
        <taxon>Chordata</taxon>
        <taxon>Craniata</taxon>
        <taxon>Vertebrata</taxon>
        <taxon>Euteleostomi</taxon>
        <taxon>Mammalia</taxon>
        <taxon>Eutheria</taxon>
        <taxon>Euarchontoglires</taxon>
        <taxon>Primates</taxon>
        <taxon>Haplorrhini</taxon>
        <taxon>Platyrrhini</taxon>
        <taxon>Cebidae</taxon>
        <taxon>Callitrichinae</taxon>
        <taxon>Saguinus</taxon>
    </lineage>
</organism>